<dbReference type="OMA" id="WEMKKDE"/>
<dbReference type="EnsemblMetazoa" id="G11134.1">
    <property type="protein sequence ID" value="G11134.1:cds"/>
    <property type="gene ID" value="G11134"/>
</dbReference>
<sequence length="1320" mass="150629">MEKLQKQTSKTQQREMEFLKSMTVPPIRSLLESAPPSVAVLGAYIDELDSQLDENSHKMDECLHEILKTCNKLPGNKQYSSPKEAVNHVISTHIIEKDSCYDPEAEDVLTILSHVISVLENHPGSEEKLLQDLLSLSSKEGLSLPCKSHQGSNPMQSVTSVNAVTDNLEMQISQQWDQISLHFRRYFTDKLKKLPIDSTKPDLDLFEGKRMEYIHSLLALYPSDDILIKYQTLRSQQLERCFETLLPEMDSEQYSSMEITKNCRELSDIILNMIDEDFVIFNSGIFKKSFNTARAMHDMYLEKFSDEMSALVEDIWEDIEDIVNKPRKSSLAHANQSPNSEQGELEQNSQSLPRIYMESILDVVTSVLHIEEHVECLLRCAAWDPAGVTSKRVKRKGSLRGVLKTTSSPEIQRRPLSYTSDDMSFSENFNTSFGSMPSSLSDSIPAPKVVERTRGEERLRWEWKLMFKKIAPDLAKFVGLRIRNLLKTTLDSELGDWTRLGVLHTESVPQELWGGKLDYPKSISKSVSCFMTELDFLLPFARAGTEGSILNCVRLAFVDAINLCLQNFHIHLTKLSSDVPRNAPMKTLYILLSSSVYIKNHLQHYEMVLTGDDSSKKNFSSLHKNYQELVDALFKLTVEIHNNYMATSVLHDMESYNWKDSKEFQEGERCSFPVQMWNYHMRGLCHDLWTICSPRLSQDIYSQILHNSLQIFSQRYSHSKPSYRRTSQYRSDIISILLCASELLFPACSSVSMYLDPGSSQLPHYSIHNFCSVLLADMAIVASPLEMLYKIYKKGFHELPELQPTGGSTPTAEVIGTNTHWLSWIQPTIFQTGHKHYFDMRTTTAVYFHCKLLLSQPDIDWSKVLQAYIMKDFTLPILFLTQSVTGDSPTQANNDKNLHQQKVSQTFSVITRVLTQCHHFKESVARVLVPVISRCNEWKLLDTKTLIGQDIMVPVWMETVFTLLDPFINSVLKPVLVSVVLDGNSGPPIRPIMSVIADLPCGCRPQFTPPSSRSKSSESQKELMDALMRQMVSYIADNVFSIPNTLCILMRTLQEHCTANNIKTPHHCAGMKVIGTCLRLRLQDKHYLERVTGLNLNHQQTDTLKSLADCVYYVLINTKAKSNATPQLAGKFCKENKVWVQSKIQTITSYLNNVMFEMNDHTILEGATNEYMKQLFTLAASNILDSPTGQADLTCLYGLIANNFSWLERQFDIQFILPSSGVENIPQFTLSSEVDQSKEFNACKEYEMIGTRKFDHPTIESFNINWQELLSSDLGISEFGFRSLLYNRHEMQDGAYLEEQEKKPVETLKSVYENEPRELG</sequence>
<protein>
    <recommendedName>
        <fullName evidence="4">KIAA0825</fullName>
    </recommendedName>
</protein>
<evidence type="ECO:0000313" key="3">
    <source>
        <dbReference type="Proteomes" id="UP000005408"/>
    </source>
</evidence>
<dbReference type="Proteomes" id="UP000005408">
    <property type="component" value="Unassembled WGS sequence"/>
</dbReference>
<keyword evidence="3" id="KW-1185">Reference proteome</keyword>
<dbReference type="PANTHER" id="PTHR33960">
    <property type="entry name" value="SIMILAR TO KIAA0825 PROTEIN"/>
    <property type="match status" value="1"/>
</dbReference>
<proteinExistence type="predicted"/>
<dbReference type="Pfam" id="PF14906">
    <property type="entry name" value="DUF4495"/>
    <property type="match status" value="1"/>
</dbReference>
<organism evidence="2 3">
    <name type="scientific">Magallana gigas</name>
    <name type="common">Pacific oyster</name>
    <name type="synonym">Crassostrea gigas</name>
    <dbReference type="NCBI Taxonomy" id="29159"/>
    <lineage>
        <taxon>Eukaryota</taxon>
        <taxon>Metazoa</taxon>
        <taxon>Spiralia</taxon>
        <taxon>Lophotrochozoa</taxon>
        <taxon>Mollusca</taxon>
        <taxon>Bivalvia</taxon>
        <taxon>Autobranchia</taxon>
        <taxon>Pteriomorphia</taxon>
        <taxon>Ostreida</taxon>
        <taxon>Ostreoidea</taxon>
        <taxon>Ostreidae</taxon>
        <taxon>Magallana</taxon>
    </lineage>
</organism>
<feature type="region of interest" description="Disordered" evidence="1">
    <location>
        <begin position="327"/>
        <end position="349"/>
    </location>
</feature>
<dbReference type="InterPro" id="IPR027993">
    <property type="entry name" value="DUF4495"/>
</dbReference>
<evidence type="ECO:0000256" key="1">
    <source>
        <dbReference type="SAM" id="MobiDB-lite"/>
    </source>
</evidence>
<dbReference type="OrthoDB" id="10007406at2759"/>
<feature type="compositionally biased region" description="Polar residues" evidence="1">
    <location>
        <begin position="332"/>
        <end position="349"/>
    </location>
</feature>
<accession>A0A8W8HUP2</accession>
<evidence type="ECO:0008006" key="4">
    <source>
        <dbReference type="Google" id="ProtNLM"/>
    </source>
</evidence>
<evidence type="ECO:0000313" key="2">
    <source>
        <dbReference type="EnsemblMetazoa" id="G11134.1:cds"/>
    </source>
</evidence>
<dbReference type="PANTHER" id="PTHR33960:SF1">
    <property type="entry name" value="SIMILAR TO KIAA0825 PROTEIN"/>
    <property type="match status" value="1"/>
</dbReference>
<name>A0A8W8HUP2_MAGGI</name>
<reference evidence="2" key="1">
    <citation type="submission" date="2022-08" db="UniProtKB">
        <authorList>
            <consortium name="EnsemblMetazoa"/>
        </authorList>
    </citation>
    <scope>IDENTIFICATION</scope>
    <source>
        <strain evidence="2">05x7-T-G4-1.051#20</strain>
    </source>
</reference>